<name>A0AAV6YEB7_9LAMI</name>
<protein>
    <submittedName>
        <fullName evidence="3">Uncharacterized protein</fullName>
    </submittedName>
</protein>
<keyword evidence="1" id="KW-0808">Transferase</keyword>
<dbReference type="InterPro" id="IPR051504">
    <property type="entry name" value="Plant_metabolite_acyltrans"/>
</dbReference>
<comment type="caution">
    <text evidence="3">The sequence shown here is derived from an EMBL/GenBank/DDBJ whole genome shotgun (WGS) entry which is preliminary data.</text>
</comment>
<dbReference type="SUPFAM" id="SSF52777">
    <property type="entry name" value="CoA-dependent acyltransferases"/>
    <property type="match status" value="1"/>
</dbReference>
<evidence type="ECO:0000313" key="3">
    <source>
        <dbReference type="EMBL" id="KAG8389785.1"/>
    </source>
</evidence>
<gene>
    <name evidence="3" type="ORF">BUALT_Bualt01G0014600</name>
</gene>
<organism evidence="3 4">
    <name type="scientific">Buddleja alternifolia</name>
    <dbReference type="NCBI Taxonomy" id="168488"/>
    <lineage>
        <taxon>Eukaryota</taxon>
        <taxon>Viridiplantae</taxon>
        <taxon>Streptophyta</taxon>
        <taxon>Embryophyta</taxon>
        <taxon>Tracheophyta</taxon>
        <taxon>Spermatophyta</taxon>
        <taxon>Magnoliopsida</taxon>
        <taxon>eudicotyledons</taxon>
        <taxon>Gunneridae</taxon>
        <taxon>Pentapetalae</taxon>
        <taxon>asterids</taxon>
        <taxon>lamiids</taxon>
        <taxon>Lamiales</taxon>
        <taxon>Scrophulariaceae</taxon>
        <taxon>Buddlejeae</taxon>
        <taxon>Buddleja</taxon>
    </lineage>
</organism>
<keyword evidence="2" id="KW-0012">Acyltransferase</keyword>
<evidence type="ECO:0000313" key="4">
    <source>
        <dbReference type="Proteomes" id="UP000826271"/>
    </source>
</evidence>
<dbReference type="Proteomes" id="UP000826271">
    <property type="component" value="Unassembled WGS sequence"/>
</dbReference>
<keyword evidence="4" id="KW-1185">Reference proteome</keyword>
<evidence type="ECO:0000256" key="2">
    <source>
        <dbReference type="ARBA" id="ARBA00023315"/>
    </source>
</evidence>
<proteinExistence type="predicted"/>
<dbReference type="AlphaFoldDB" id="A0AAV6YEB7"/>
<dbReference type="InterPro" id="IPR023213">
    <property type="entry name" value="CAT-like_dom_sf"/>
</dbReference>
<dbReference type="Gene3D" id="3.30.559.10">
    <property type="entry name" value="Chloramphenicol acetyltransferase-like domain"/>
    <property type="match status" value="4"/>
</dbReference>
<dbReference type="EMBL" id="WHWC01000001">
    <property type="protein sequence ID" value="KAG8389785.1"/>
    <property type="molecule type" value="Genomic_DNA"/>
</dbReference>
<evidence type="ECO:0000256" key="1">
    <source>
        <dbReference type="ARBA" id="ARBA00022679"/>
    </source>
</evidence>
<dbReference type="GO" id="GO:0016747">
    <property type="term" value="F:acyltransferase activity, transferring groups other than amino-acyl groups"/>
    <property type="evidence" value="ECO:0007669"/>
    <property type="project" value="UniProtKB-ARBA"/>
</dbReference>
<accession>A0AAV6YEB7</accession>
<sequence length="855" mass="95613">MATTTIHRKISVPPAASDSTAEFSLPLLFFDMMWYRLREVQLLSFFDFPACSKSHFLEAIVPHLQTSLSLTLAHFLPLAGKIIHHRLNPDIKPILRYQAGDSIQLTISESDNPDHFNHLTGNHPRVCDEFYAFVPNLPPATHSETLIECPVLAFQVTLFPGKGLSIGCVSHHAVADASTIVSLLQAWALVNQTRLLHHGSAADYKLIENNFMLPYYDRKTVRNLNGILETRSGAEDVADDEPEYLRFAVDCRARLSPPLPANYFGNCLATLMAELKHGQVKGKDGFVMAANAIGEAQATKQMKEKGILYGAEKWPEEYQKSIGKRQCGVWGSPRFDFYVVDYGWGRPNKFEILSIDGADGAKSLCKSREFEGGLEIGVSKPKPPMATTTIHHKISVTPVASDSTAELSLPLLLFDMMWYRLRAVQLLLFFNFPACSKSHFLETIVPGLKTSLSLTLAHFLPLAGKIIHHRLNPDIKPILRYQAGDSIQLTVFESDADFNHLTGNHPRVCDEFYAFVPNLPPATHSETTIECPVLAFQVTFFPGKGLSIGFICDHTVVDVSTVASFIRAWALVNQTRLLRHGGEDNNKVIENNLILPHYDRKTVRNLNLERRYWDAILGFSPPVEPPRVKLPINNLRSTFVVKKDDIEKLKNFVLASWPEGVAHLSSFTVVCALVWSCSAKSVAAEVADDEPEYFRFSVDCRARLSPPLPANYFGNCVTTLMAELKHGEVEGKDGFVMAANAIGEATKQMNEKGILYCLEKWPEEYRKSIGKWQYEVWGSPRFDFYAVDFGWGKANKFEIISIDSADGAITLCKSREFEGGLEIGVSKPKVQMEAFANVFNEVLSNCCVVKMFNRL</sequence>
<dbReference type="PANTHER" id="PTHR31625">
    <property type="match status" value="1"/>
</dbReference>
<dbReference type="Pfam" id="PF02458">
    <property type="entry name" value="Transferase"/>
    <property type="match status" value="3"/>
</dbReference>
<reference evidence="3" key="1">
    <citation type="submission" date="2019-10" db="EMBL/GenBank/DDBJ databases">
        <authorList>
            <person name="Zhang R."/>
            <person name="Pan Y."/>
            <person name="Wang J."/>
            <person name="Ma R."/>
            <person name="Yu S."/>
        </authorList>
    </citation>
    <scope>NUCLEOTIDE SEQUENCE</scope>
    <source>
        <strain evidence="3">LA-IB0</strain>
        <tissue evidence="3">Leaf</tissue>
    </source>
</reference>